<organism evidence="2 3">
    <name type="scientific">Mycena albidolilacea</name>
    <dbReference type="NCBI Taxonomy" id="1033008"/>
    <lineage>
        <taxon>Eukaryota</taxon>
        <taxon>Fungi</taxon>
        <taxon>Dikarya</taxon>
        <taxon>Basidiomycota</taxon>
        <taxon>Agaricomycotina</taxon>
        <taxon>Agaricomycetes</taxon>
        <taxon>Agaricomycetidae</taxon>
        <taxon>Agaricales</taxon>
        <taxon>Marasmiineae</taxon>
        <taxon>Mycenaceae</taxon>
        <taxon>Mycena</taxon>
    </lineage>
</organism>
<feature type="compositionally biased region" description="Basic and acidic residues" evidence="1">
    <location>
        <begin position="574"/>
        <end position="586"/>
    </location>
</feature>
<dbReference type="Gene3D" id="3.80.10.10">
    <property type="entry name" value="Ribonuclease Inhibitor"/>
    <property type="match status" value="1"/>
</dbReference>
<gene>
    <name evidence="2" type="ORF">DFH08DRAFT_938007</name>
</gene>
<proteinExistence type="predicted"/>
<dbReference type="InterPro" id="IPR032675">
    <property type="entry name" value="LRR_dom_sf"/>
</dbReference>
<sequence length="603" mass="66647">MSIQLAAPTHQKSNDASVAKFTHPPPYIPGPYASSPPPHTLPYLPSLAWFCLHKLAQVGPEQVSCNIGPRLNYQPDNTYDLLRALIPSLGPDLDWAGVDPRLWATLVQVYDNLPAVFRSYAIPLADIHLPLLQTVESTPQFSLVTILELPGCQELSDATIVSLKALHNLCALDASATSLSAYGLKILSGTVLWSDEDQTRKGPCGLRILRLRNCRAIDDKILPHLSPFLLLSVLDLRGTRCNSHAFFPAFQPAPSSEHPLYHPTPLRLCVDDLSQSTRDLFSSTNVFNFYINTLHHPPNTKRPVGERTHSEDVVVTFNPGSSDFVVGSSTEVPKAKKQGWRLAPPPCYGLECVGGSHCETCPRRRRLPELHDNIAEAARPFSDFALHNHIADQELSAHAMIQDTLSFYRSPTVFLPHRPFRGYAYPAEPPAPPSVKDAKLMLYRPPPPWATLKATAPNVRLPKPTRLPEVVTVPSKRKEAVMANYMEQFNEKRQKMQQESEAAAKSAVRAPETIPLSRNPFRRKVGKQDSMSETSSPSAPKDLKPISSIPPPLLGADSTKDGASLNGRPASTLSRRDITHDRDKLAPKIQPKSAFDWSGWGKK</sequence>
<dbReference type="AlphaFoldDB" id="A0AAD6ZXF8"/>
<dbReference type="Proteomes" id="UP001218218">
    <property type="component" value="Unassembled WGS sequence"/>
</dbReference>
<evidence type="ECO:0000313" key="2">
    <source>
        <dbReference type="EMBL" id="KAJ7343494.1"/>
    </source>
</evidence>
<accession>A0AAD6ZXF8</accession>
<protein>
    <submittedName>
        <fullName evidence="2">Uncharacterized protein</fullName>
    </submittedName>
</protein>
<evidence type="ECO:0000313" key="3">
    <source>
        <dbReference type="Proteomes" id="UP001218218"/>
    </source>
</evidence>
<feature type="compositionally biased region" description="Polar residues" evidence="1">
    <location>
        <begin position="529"/>
        <end position="538"/>
    </location>
</feature>
<feature type="region of interest" description="Disordered" evidence="1">
    <location>
        <begin position="1"/>
        <end position="20"/>
    </location>
</feature>
<reference evidence="2" key="1">
    <citation type="submission" date="2023-03" db="EMBL/GenBank/DDBJ databases">
        <title>Massive genome expansion in bonnet fungi (Mycena s.s.) driven by repeated elements and novel gene families across ecological guilds.</title>
        <authorList>
            <consortium name="Lawrence Berkeley National Laboratory"/>
            <person name="Harder C.B."/>
            <person name="Miyauchi S."/>
            <person name="Viragh M."/>
            <person name="Kuo A."/>
            <person name="Thoen E."/>
            <person name="Andreopoulos B."/>
            <person name="Lu D."/>
            <person name="Skrede I."/>
            <person name="Drula E."/>
            <person name="Henrissat B."/>
            <person name="Morin E."/>
            <person name="Kohler A."/>
            <person name="Barry K."/>
            <person name="LaButti K."/>
            <person name="Morin E."/>
            <person name="Salamov A."/>
            <person name="Lipzen A."/>
            <person name="Mereny Z."/>
            <person name="Hegedus B."/>
            <person name="Baldrian P."/>
            <person name="Stursova M."/>
            <person name="Weitz H."/>
            <person name="Taylor A."/>
            <person name="Grigoriev I.V."/>
            <person name="Nagy L.G."/>
            <person name="Martin F."/>
            <person name="Kauserud H."/>
        </authorList>
    </citation>
    <scope>NUCLEOTIDE SEQUENCE</scope>
    <source>
        <strain evidence="2">CBHHK002</strain>
    </source>
</reference>
<name>A0AAD6ZXF8_9AGAR</name>
<feature type="region of interest" description="Disordered" evidence="1">
    <location>
        <begin position="491"/>
        <end position="603"/>
    </location>
</feature>
<keyword evidence="3" id="KW-1185">Reference proteome</keyword>
<comment type="caution">
    <text evidence="2">The sequence shown here is derived from an EMBL/GenBank/DDBJ whole genome shotgun (WGS) entry which is preliminary data.</text>
</comment>
<evidence type="ECO:0000256" key="1">
    <source>
        <dbReference type="SAM" id="MobiDB-lite"/>
    </source>
</evidence>
<dbReference type="SUPFAM" id="SSF52047">
    <property type="entry name" value="RNI-like"/>
    <property type="match status" value="1"/>
</dbReference>
<dbReference type="EMBL" id="JARIHO010000023">
    <property type="protein sequence ID" value="KAJ7343494.1"/>
    <property type="molecule type" value="Genomic_DNA"/>
</dbReference>